<keyword evidence="1" id="KW-0812">Transmembrane</keyword>
<dbReference type="STRING" id="1642646.ING2E5A_2021"/>
<gene>
    <name evidence="2" type="ORF">ING2E5A_2021</name>
</gene>
<keyword evidence="3" id="KW-1185">Reference proteome</keyword>
<proteinExistence type="predicted"/>
<organism evidence="2 3">
    <name type="scientific">Petrimonas mucosa</name>
    <dbReference type="NCBI Taxonomy" id="1642646"/>
    <lineage>
        <taxon>Bacteria</taxon>
        <taxon>Pseudomonadati</taxon>
        <taxon>Bacteroidota</taxon>
        <taxon>Bacteroidia</taxon>
        <taxon>Bacteroidales</taxon>
        <taxon>Dysgonomonadaceae</taxon>
        <taxon>Petrimonas</taxon>
    </lineage>
</organism>
<evidence type="ECO:0000313" key="2">
    <source>
        <dbReference type="EMBL" id="SCM58837.1"/>
    </source>
</evidence>
<evidence type="ECO:0000313" key="3">
    <source>
        <dbReference type="Proteomes" id="UP000178485"/>
    </source>
</evidence>
<dbReference type="Proteomes" id="UP000178485">
    <property type="component" value="Chromosome i"/>
</dbReference>
<dbReference type="KEGG" id="pmuc:ING2E5A_2021"/>
<keyword evidence="1" id="KW-0472">Membrane</keyword>
<dbReference type="AlphaFoldDB" id="A0A1G4G8G1"/>
<evidence type="ECO:0000256" key="1">
    <source>
        <dbReference type="SAM" id="Phobius"/>
    </source>
</evidence>
<dbReference type="Pfam" id="PF14014">
    <property type="entry name" value="DUF4230"/>
    <property type="match status" value="1"/>
</dbReference>
<reference evidence="2 3" key="1">
    <citation type="submission" date="2016-08" db="EMBL/GenBank/DDBJ databases">
        <authorList>
            <person name="Seilhamer J.J."/>
        </authorList>
    </citation>
    <scope>NUCLEOTIDE SEQUENCE [LARGE SCALE GENOMIC DNA]</scope>
    <source>
        <strain evidence="2">ING2-E5A</strain>
    </source>
</reference>
<dbReference type="InterPro" id="IPR025324">
    <property type="entry name" value="DUF4230"/>
</dbReference>
<accession>A0A1G4G8G1</accession>
<dbReference type="EMBL" id="LT608328">
    <property type="protein sequence ID" value="SCM58837.1"/>
    <property type="molecule type" value="Genomic_DNA"/>
</dbReference>
<feature type="transmembrane region" description="Helical" evidence="1">
    <location>
        <begin position="6"/>
        <end position="26"/>
    </location>
</feature>
<keyword evidence="1" id="KW-1133">Transmembrane helix</keyword>
<sequence>MGRLRTNFATYLFLATTIVLALMLGINSMKITRMKRYDTTTVLSKIIHIQELATVKYSYSGVIGFKDNFKILNIGVPLTDKYFLLKYNGYLKAGVDFSRVKVNINGDKVHVSMPPAQIFDVVIDENSVTVYGESENAFNPIKISDYNKALIDEKATMRQDAIRQGILKDADNQAGIAIKSLLQEMGFKHIDITSELTIPELH</sequence>
<dbReference type="RefSeq" id="WP_071137239.1">
    <property type="nucleotide sequence ID" value="NZ_DUQN01000079.1"/>
</dbReference>
<name>A0A1G4G8G1_9BACT</name>
<protein>
    <submittedName>
        <fullName evidence="2">Putative membrane protein</fullName>
    </submittedName>
</protein>